<accession>A0A8C5SB76</accession>
<sequence>ETWTSTPRILQPMDNIGKVGGKEGRMAFSSSVDITGSCGNEFYGPNFGGRIRLGLGEAGKLLLQCLFNADFSIGFLSAGFLGTRKLASKWSKSRIPDRRWRRRRERPNHCRDHL</sequence>
<evidence type="ECO:0000313" key="2">
    <source>
        <dbReference type="Proteomes" id="UP000694406"/>
    </source>
</evidence>
<reference evidence="1" key="2">
    <citation type="submission" date="2025-09" db="UniProtKB">
        <authorList>
            <consortium name="Ensembl"/>
        </authorList>
    </citation>
    <scope>IDENTIFICATION</scope>
</reference>
<name>A0A8C5SB76_LATLA</name>
<keyword evidence="2" id="KW-1185">Reference proteome</keyword>
<reference evidence="1" key="1">
    <citation type="submission" date="2025-08" db="UniProtKB">
        <authorList>
            <consortium name="Ensembl"/>
        </authorList>
    </citation>
    <scope>IDENTIFICATION</scope>
</reference>
<dbReference type="Ensembl" id="ENSLLTT00000016422.1">
    <property type="protein sequence ID" value="ENSLLTP00000015810.1"/>
    <property type="gene ID" value="ENSLLTG00000012110.1"/>
</dbReference>
<dbReference type="Proteomes" id="UP000694406">
    <property type="component" value="Unplaced"/>
</dbReference>
<evidence type="ECO:0000313" key="1">
    <source>
        <dbReference type="Ensembl" id="ENSLLTP00000015810.1"/>
    </source>
</evidence>
<dbReference type="AlphaFoldDB" id="A0A8C5SB76"/>
<protein>
    <submittedName>
        <fullName evidence="1">Uncharacterized protein</fullName>
    </submittedName>
</protein>
<proteinExistence type="predicted"/>
<organism evidence="1 2">
    <name type="scientific">Laticauda laticaudata</name>
    <name type="common">Blue-ringed sea krait</name>
    <name type="synonym">Blue-lipped sea krait</name>
    <dbReference type="NCBI Taxonomy" id="8630"/>
    <lineage>
        <taxon>Eukaryota</taxon>
        <taxon>Metazoa</taxon>
        <taxon>Chordata</taxon>
        <taxon>Craniata</taxon>
        <taxon>Vertebrata</taxon>
        <taxon>Euteleostomi</taxon>
        <taxon>Lepidosauria</taxon>
        <taxon>Squamata</taxon>
        <taxon>Bifurcata</taxon>
        <taxon>Unidentata</taxon>
        <taxon>Episquamata</taxon>
        <taxon>Toxicofera</taxon>
        <taxon>Serpentes</taxon>
        <taxon>Colubroidea</taxon>
        <taxon>Elapidae</taxon>
        <taxon>Laticaudinae</taxon>
        <taxon>Laticauda</taxon>
    </lineage>
</organism>